<evidence type="ECO:0000259" key="23">
    <source>
        <dbReference type="SMART" id="SM00481"/>
    </source>
</evidence>
<dbReference type="InterPro" id="IPR003583">
    <property type="entry name" value="Hlx-hairpin-Hlx_DNA-bd_motif"/>
</dbReference>
<accession>A0A497XNP0</accession>
<dbReference type="GO" id="GO:0042578">
    <property type="term" value="F:phosphoric ester hydrolase activity"/>
    <property type="evidence" value="ECO:0007669"/>
    <property type="project" value="TreeGrafter"/>
</dbReference>
<keyword evidence="6" id="KW-0488">Methylation</keyword>
<evidence type="ECO:0000256" key="5">
    <source>
        <dbReference type="ARBA" id="ARBA00020020"/>
    </source>
</evidence>
<gene>
    <name evidence="25" type="ORF">BCF55_0833</name>
</gene>
<dbReference type="EMBL" id="RCCJ01000001">
    <property type="protein sequence ID" value="RLJ70557.1"/>
    <property type="molecule type" value="Genomic_DNA"/>
</dbReference>
<evidence type="ECO:0000256" key="16">
    <source>
        <dbReference type="ARBA" id="ARBA00035717"/>
    </source>
</evidence>
<evidence type="ECO:0000256" key="1">
    <source>
        <dbReference type="ARBA" id="ARBA00001946"/>
    </source>
</evidence>
<keyword evidence="11" id="KW-0227">DNA damage</keyword>
<dbReference type="OrthoDB" id="9808747at2"/>
<evidence type="ECO:0000256" key="20">
    <source>
        <dbReference type="ARBA" id="ARBA00045548"/>
    </source>
</evidence>
<keyword evidence="9" id="KW-0548">Nucleotidyltransferase</keyword>
<dbReference type="InterPro" id="IPR029398">
    <property type="entry name" value="PolB_thumb"/>
</dbReference>
<dbReference type="GO" id="GO:0008270">
    <property type="term" value="F:zinc ion binding"/>
    <property type="evidence" value="ECO:0007669"/>
    <property type="project" value="TreeGrafter"/>
</dbReference>
<proteinExistence type="predicted"/>
<evidence type="ECO:0000259" key="22">
    <source>
        <dbReference type="SMART" id="SM00278"/>
    </source>
</evidence>
<feature type="domain" description="Polymerase/histidinol phosphatase N-terminal" evidence="23">
    <location>
        <begin position="343"/>
        <end position="424"/>
    </location>
</feature>
<dbReference type="GO" id="GO:0003677">
    <property type="term" value="F:DNA binding"/>
    <property type="evidence" value="ECO:0007669"/>
    <property type="project" value="InterPro"/>
</dbReference>
<feature type="domain" description="DNA-directed DNA polymerase X" evidence="24">
    <location>
        <begin position="2"/>
        <end position="319"/>
    </location>
</feature>
<dbReference type="Gene3D" id="3.20.20.140">
    <property type="entry name" value="Metal-dependent hydrolases"/>
    <property type="match status" value="1"/>
</dbReference>
<dbReference type="GO" id="GO:0006281">
    <property type="term" value="P:DNA repair"/>
    <property type="evidence" value="ECO:0007669"/>
    <property type="project" value="UniProtKB-KW"/>
</dbReference>
<dbReference type="EC" id="2.7.7.7" evidence="3"/>
<dbReference type="EC" id="4.2.99.18" evidence="4"/>
<keyword evidence="10" id="KW-0235">DNA replication</keyword>
<keyword evidence="26" id="KW-1185">Reference proteome</keyword>
<keyword evidence="8" id="KW-0808">Transferase</keyword>
<dbReference type="Proteomes" id="UP000267841">
    <property type="component" value="Unassembled WGS sequence"/>
</dbReference>
<dbReference type="SUPFAM" id="SSF89550">
    <property type="entry name" value="PHP domain-like"/>
    <property type="match status" value="1"/>
</dbReference>
<evidence type="ECO:0000256" key="13">
    <source>
        <dbReference type="ARBA" id="ARBA00022932"/>
    </source>
</evidence>
<comment type="cofactor">
    <cofactor evidence="1">
        <name>Mg(2+)</name>
        <dbReference type="ChEBI" id="CHEBI:18420"/>
    </cofactor>
</comment>
<evidence type="ECO:0000256" key="2">
    <source>
        <dbReference type="ARBA" id="ARBA00004496"/>
    </source>
</evidence>
<dbReference type="InterPro" id="IPR050243">
    <property type="entry name" value="PHP_phosphatase"/>
</dbReference>
<dbReference type="InterPro" id="IPR010996">
    <property type="entry name" value="HHH_MUS81"/>
</dbReference>
<evidence type="ECO:0000256" key="4">
    <source>
        <dbReference type="ARBA" id="ARBA00012720"/>
    </source>
</evidence>
<dbReference type="InterPro" id="IPR002008">
    <property type="entry name" value="DNA_pol_X_beta-like"/>
</dbReference>
<dbReference type="PANTHER" id="PTHR36928:SF1">
    <property type="entry name" value="PHOSPHATASE YCDX-RELATED"/>
    <property type="match status" value="1"/>
</dbReference>
<evidence type="ECO:0000259" key="24">
    <source>
        <dbReference type="SMART" id="SM00483"/>
    </source>
</evidence>
<evidence type="ECO:0000313" key="26">
    <source>
        <dbReference type="Proteomes" id="UP000267841"/>
    </source>
</evidence>
<evidence type="ECO:0000256" key="10">
    <source>
        <dbReference type="ARBA" id="ARBA00022705"/>
    </source>
</evidence>
<dbReference type="SUPFAM" id="SSF81301">
    <property type="entry name" value="Nucleotidyltransferase"/>
    <property type="match status" value="1"/>
</dbReference>
<dbReference type="Gene3D" id="3.30.460.10">
    <property type="entry name" value="Beta Polymerase, domain 2"/>
    <property type="match status" value="1"/>
</dbReference>
<dbReference type="InterPro" id="IPR022311">
    <property type="entry name" value="PolX-like"/>
</dbReference>
<dbReference type="Gene3D" id="1.10.150.20">
    <property type="entry name" value="5' to 3' exonuclease, C-terminal subdomain"/>
    <property type="match status" value="1"/>
</dbReference>
<evidence type="ECO:0000256" key="9">
    <source>
        <dbReference type="ARBA" id="ARBA00022695"/>
    </source>
</evidence>
<comment type="subcellular location">
    <subcellularLocation>
        <location evidence="2">Cytoplasm</location>
    </subcellularLocation>
</comment>
<evidence type="ECO:0000256" key="11">
    <source>
        <dbReference type="ARBA" id="ARBA00022763"/>
    </source>
</evidence>
<protein>
    <recommendedName>
        <fullName evidence="5">DNA polymerase beta</fullName>
        <ecNumber evidence="3">2.7.7.7</ecNumber>
        <ecNumber evidence="4">4.2.99.18</ecNumber>
    </recommendedName>
    <alternativeName>
        <fullName evidence="16">5'-deoxyribose-phosphate lyase</fullName>
    </alternativeName>
    <alternativeName>
        <fullName evidence="17">AP lyase</fullName>
    </alternativeName>
</protein>
<dbReference type="InterPro" id="IPR003141">
    <property type="entry name" value="Pol/His_phosphatase_N"/>
</dbReference>
<comment type="caution">
    <text evidence="25">The sequence shown here is derived from an EMBL/GenBank/DDBJ whole genome shotgun (WGS) entry which is preliminary data.</text>
</comment>
<dbReference type="PANTHER" id="PTHR36928">
    <property type="entry name" value="PHOSPHATASE YCDX-RELATED"/>
    <property type="match status" value="1"/>
</dbReference>
<evidence type="ECO:0000256" key="3">
    <source>
        <dbReference type="ARBA" id="ARBA00012417"/>
    </source>
</evidence>
<keyword evidence="7" id="KW-0237">DNA synthesis</keyword>
<reference evidence="25 26" key="1">
    <citation type="submission" date="2018-10" db="EMBL/GenBank/DDBJ databases">
        <title>Genomic Encyclopedia of Archaeal and Bacterial Type Strains, Phase II (KMG-II): from individual species to whole genera.</title>
        <authorList>
            <person name="Goeker M."/>
        </authorList>
    </citation>
    <scope>NUCLEOTIDE SEQUENCE [LARGE SCALE GENOMIC DNA]</scope>
    <source>
        <strain evidence="25 26">DSM 16510</strain>
    </source>
</reference>
<dbReference type="InterPro" id="IPR037160">
    <property type="entry name" value="DNA_Pol_thumb_sf"/>
</dbReference>
<dbReference type="InterPro" id="IPR004013">
    <property type="entry name" value="PHP_dom"/>
</dbReference>
<dbReference type="Pfam" id="PF14716">
    <property type="entry name" value="HHH_8"/>
    <property type="match status" value="1"/>
</dbReference>
<dbReference type="InterPro" id="IPR043519">
    <property type="entry name" value="NT_sf"/>
</dbReference>
<evidence type="ECO:0000256" key="17">
    <source>
        <dbReference type="ARBA" id="ARBA00035726"/>
    </source>
</evidence>
<evidence type="ECO:0000256" key="21">
    <source>
        <dbReference type="ARBA" id="ARBA00049244"/>
    </source>
</evidence>
<feature type="domain" description="Helix-hairpin-helix DNA-binding motif class 1" evidence="22">
    <location>
        <begin position="128"/>
        <end position="147"/>
    </location>
</feature>
<dbReference type="Gene3D" id="1.10.150.110">
    <property type="entry name" value="DNA polymerase beta, N-terminal domain-like"/>
    <property type="match status" value="1"/>
</dbReference>
<feature type="domain" description="Helix-hairpin-helix DNA-binding motif class 1" evidence="22">
    <location>
        <begin position="93"/>
        <end position="112"/>
    </location>
</feature>
<keyword evidence="12" id="KW-0832">Ubl conjugation</keyword>
<dbReference type="InterPro" id="IPR016195">
    <property type="entry name" value="Pol/histidinol_Pase-like"/>
</dbReference>
<comment type="catalytic activity">
    <reaction evidence="19">
        <text>a 5'-end 2'-deoxyribose-2'-deoxyribonucleotide-DNA = (2E,4S)-4-hydroxypenten-2-al-5-phosphate + a 5'-end 5'-phospho-2'-deoxyribonucleoside-DNA + H(+)</text>
        <dbReference type="Rhea" id="RHEA:76255"/>
        <dbReference type="Rhea" id="RHEA-COMP:13180"/>
        <dbReference type="Rhea" id="RHEA-COMP:18657"/>
        <dbReference type="ChEBI" id="CHEBI:15378"/>
        <dbReference type="ChEBI" id="CHEBI:136412"/>
        <dbReference type="ChEBI" id="CHEBI:195194"/>
        <dbReference type="ChEBI" id="CHEBI:195195"/>
    </reaction>
</comment>
<dbReference type="PRINTS" id="PR00870">
    <property type="entry name" value="DNAPOLXBETA"/>
</dbReference>
<dbReference type="Pfam" id="PF14791">
    <property type="entry name" value="DNA_pol_B_thumb"/>
    <property type="match status" value="1"/>
</dbReference>
<evidence type="ECO:0000256" key="14">
    <source>
        <dbReference type="ARBA" id="ARBA00023053"/>
    </source>
</evidence>
<dbReference type="SMART" id="SM00481">
    <property type="entry name" value="POLIIIAc"/>
    <property type="match status" value="1"/>
</dbReference>
<dbReference type="SMART" id="SM00483">
    <property type="entry name" value="POLXc"/>
    <property type="match status" value="1"/>
</dbReference>
<evidence type="ECO:0000313" key="25">
    <source>
        <dbReference type="EMBL" id="RLJ70557.1"/>
    </source>
</evidence>
<keyword evidence="15" id="KW-0234">DNA repair</keyword>
<comment type="function">
    <text evidence="20">Repair polymerase that plays a key role in base-excision repair. During this process, the damaged base is excised by specific DNA glycosylases, the DNA backbone is nicked at the abasic site by an apurinic/apyrimidic (AP) endonuclease, and POLB removes 5'-deoxyribose-phosphate from the preincised AP site acting as a 5'-deoxyribose-phosphate lyase (5'-dRP lyase); through its DNA polymerase activity, it adds one nucleotide to the 3' end of the arising single-nucleotide gap. Conducts 'gap-filling' DNA synthesis in a stepwise distributive fashion rather than in a processive fashion as for other DNA polymerases. It is also able to cleave sugar-phosphate bonds 3' to an intact AP site, acting as an AP lyase.</text>
</comment>
<keyword evidence="13" id="KW-0239">DNA-directed DNA polymerase</keyword>
<dbReference type="CDD" id="cd00141">
    <property type="entry name" value="NT_POLXc"/>
    <property type="match status" value="1"/>
</dbReference>
<evidence type="ECO:0000256" key="18">
    <source>
        <dbReference type="ARBA" id="ARBA00044632"/>
    </source>
</evidence>
<dbReference type="RefSeq" id="WP_121010394.1">
    <property type="nucleotide sequence ID" value="NZ_RCCJ01000001.1"/>
</dbReference>
<evidence type="ECO:0000256" key="15">
    <source>
        <dbReference type="ARBA" id="ARBA00023204"/>
    </source>
</evidence>
<dbReference type="SUPFAM" id="SSF47802">
    <property type="entry name" value="DNA polymerase beta, N-terminal domain-like"/>
    <property type="match status" value="1"/>
</dbReference>
<evidence type="ECO:0000256" key="8">
    <source>
        <dbReference type="ARBA" id="ARBA00022679"/>
    </source>
</evidence>
<evidence type="ECO:0000256" key="12">
    <source>
        <dbReference type="ARBA" id="ARBA00022843"/>
    </source>
</evidence>
<dbReference type="GO" id="GO:0005829">
    <property type="term" value="C:cytosol"/>
    <property type="evidence" value="ECO:0007669"/>
    <property type="project" value="TreeGrafter"/>
</dbReference>
<dbReference type="InterPro" id="IPR002054">
    <property type="entry name" value="DNA-dir_DNA_pol_X"/>
</dbReference>
<keyword evidence="14" id="KW-0915">Sodium</keyword>
<evidence type="ECO:0000256" key="19">
    <source>
        <dbReference type="ARBA" id="ARBA00044678"/>
    </source>
</evidence>
<evidence type="ECO:0000256" key="7">
    <source>
        <dbReference type="ARBA" id="ARBA00022634"/>
    </source>
</evidence>
<dbReference type="GO" id="GO:0140078">
    <property type="term" value="F:class I DNA-(apurinic or apyrimidinic site) endonuclease activity"/>
    <property type="evidence" value="ECO:0007669"/>
    <property type="project" value="UniProtKB-EC"/>
</dbReference>
<dbReference type="SMART" id="SM00278">
    <property type="entry name" value="HhH1"/>
    <property type="match status" value="3"/>
</dbReference>
<dbReference type="InterPro" id="IPR027421">
    <property type="entry name" value="DNA_pol_lamdba_lyase_dom_sf"/>
</dbReference>
<dbReference type="InterPro" id="IPR047967">
    <property type="entry name" value="PolX_PHP"/>
</dbReference>
<dbReference type="GO" id="GO:0003887">
    <property type="term" value="F:DNA-directed DNA polymerase activity"/>
    <property type="evidence" value="ECO:0007669"/>
    <property type="project" value="UniProtKB-KW"/>
</dbReference>
<dbReference type="PIRSF" id="PIRSF005047">
    <property type="entry name" value="UCP005047_YshC"/>
    <property type="match status" value="1"/>
</dbReference>
<name>A0A497XNP0_9AQUI</name>
<sequence length="581" mass="66455">MHKNNKELARIFEKIADILEFLGDNIYRVNTYRRAANLISELPDDIEELYKRGKLSKLPGIGSSTVLKIEEFLRTGTVKKYEDLRKKVPEDLLELMDVPGIGPKTLKVAYEKLNVRTKEDFLRVLKDGSLAKLPGFGSKKVENILKGIELWKSSQERISLLDAYPIAQELLEYMKKEEAIKDISVAGSLRRMKETIGDIDILVSADRKDWSKIHEHFVKYMEVDKILAKGETKSSVVLRNGRQADLRTVEPLSWGAALQYFTGSKEHNVRVRDIAKEKGLKVNEYGVFRADTEERLGGETEEEVYELVGMQWVPPEIRENWGEIELALEGKLPKLIEFEEIKGDFHVHTNWSDGINPIEEVVEHAYRLGYSYIVIGDHSQSARVANGLTPERYLQQWKLIDKLNELYNPKGFYILKGCEVDILPDGSLDLPNELLEGFDFVVASIHSRFNQDNTYRILKAMENPYVNLIGHPTGKAYGQREGYPLDMDKVIEFAKETGTALEINTFRIDLSPENIRRCVERGVTMAVVTDAHSVTHLSYIRIGVGIARRGWAPPELILNTKDLKQVRDFVQRKRKNLARAK</sequence>
<feature type="domain" description="Helix-hairpin-helix DNA-binding motif class 1" evidence="22">
    <location>
        <begin position="53"/>
        <end position="72"/>
    </location>
</feature>
<dbReference type="CDD" id="cd07436">
    <property type="entry name" value="PHP_PolX"/>
    <property type="match status" value="1"/>
</dbReference>
<dbReference type="Gene3D" id="3.30.210.10">
    <property type="entry name" value="DNA polymerase, thumb domain"/>
    <property type="match status" value="1"/>
</dbReference>
<evidence type="ECO:0000256" key="6">
    <source>
        <dbReference type="ARBA" id="ARBA00022481"/>
    </source>
</evidence>
<dbReference type="Pfam" id="PF14520">
    <property type="entry name" value="HHH_5"/>
    <property type="match status" value="1"/>
</dbReference>
<comment type="catalytic activity">
    <reaction evidence="18">
        <text>2'-deoxyribonucleotide-(2'-deoxyribose 5'-phosphate)-2'-deoxyribonucleotide-DNA = a 3'-end 2'-deoxyribonucleotide-(2,3-dehydro-2,3-deoxyribose 5'-phosphate)-DNA + a 5'-end 5'-phospho-2'-deoxyribonucleoside-DNA + H(+)</text>
        <dbReference type="Rhea" id="RHEA:66592"/>
        <dbReference type="Rhea" id="RHEA-COMP:13180"/>
        <dbReference type="Rhea" id="RHEA-COMP:16897"/>
        <dbReference type="Rhea" id="RHEA-COMP:17067"/>
        <dbReference type="ChEBI" id="CHEBI:15378"/>
        <dbReference type="ChEBI" id="CHEBI:136412"/>
        <dbReference type="ChEBI" id="CHEBI:157695"/>
        <dbReference type="ChEBI" id="CHEBI:167181"/>
        <dbReference type="EC" id="4.2.99.18"/>
    </reaction>
</comment>
<dbReference type="Pfam" id="PF02811">
    <property type="entry name" value="PHP"/>
    <property type="match status" value="1"/>
</dbReference>
<comment type="catalytic activity">
    <reaction evidence="21">
        <text>DNA(n) + a 2'-deoxyribonucleoside 5'-triphosphate = DNA(n+1) + diphosphate</text>
        <dbReference type="Rhea" id="RHEA:22508"/>
        <dbReference type="Rhea" id="RHEA-COMP:17339"/>
        <dbReference type="Rhea" id="RHEA-COMP:17340"/>
        <dbReference type="ChEBI" id="CHEBI:33019"/>
        <dbReference type="ChEBI" id="CHEBI:61560"/>
        <dbReference type="ChEBI" id="CHEBI:173112"/>
        <dbReference type="EC" id="2.7.7.7"/>
    </reaction>
</comment>
<organism evidence="25 26">
    <name type="scientific">Hydrogenivirga caldilitoris</name>
    <dbReference type="NCBI Taxonomy" id="246264"/>
    <lineage>
        <taxon>Bacteria</taxon>
        <taxon>Pseudomonadati</taxon>
        <taxon>Aquificota</taxon>
        <taxon>Aquificia</taxon>
        <taxon>Aquificales</taxon>
        <taxon>Aquificaceae</taxon>
        <taxon>Hydrogenivirga</taxon>
    </lineage>
</organism>
<dbReference type="AlphaFoldDB" id="A0A497XNP0"/>
<dbReference type="NCBIfam" id="NF006375">
    <property type="entry name" value="PRK08609.1"/>
    <property type="match status" value="1"/>
</dbReference>